<feature type="transmembrane region" description="Helical" evidence="1">
    <location>
        <begin position="12"/>
        <end position="35"/>
    </location>
</feature>
<dbReference type="Proteomes" id="UP000764837">
    <property type="component" value="Unassembled WGS sequence"/>
</dbReference>
<reference evidence="2 3" key="1">
    <citation type="submission" date="2021-01" db="EMBL/GenBank/DDBJ databases">
        <title>Sequencing the genomes of 1000 actinobacteria strains.</title>
        <authorList>
            <person name="Klenk H.-P."/>
        </authorList>
    </citation>
    <scope>NUCLEOTIDE SEQUENCE [LARGE SCALE GENOMIC DNA]</scope>
    <source>
        <strain evidence="2 3">DSM 100204</strain>
    </source>
</reference>
<keyword evidence="3" id="KW-1185">Reference proteome</keyword>
<proteinExistence type="predicted"/>
<keyword evidence="1" id="KW-0472">Membrane</keyword>
<name>A0ABS2LRA8_9ACTN</name>
<accession>A0ABS2LRA8</accession>
<keyword evidence="1" id="KW-1133">Transmembrane helix</keyword>
<comment type="caution">
    <text evidence="2">The sequence shown here is derived from an EMBL/GenBank/DDBJ whole genome shotgun (WGS) entry which is preliminary data.</text>
</comment>
<keyword evidence="1" id="KW-0812">Transmembrane</keyword>
<protein>
    <submittedName>
        <fullName evidence="2">Uncharacterized protein</fullName>
    </submittedName>
</protein>
<evidence type="ECO:0000313" key="3">
    <source>
        <dbReference type="Proteomes" id="UP000764837"/>
    </source>
</evidence>
<dbReference type="RefSeq" id="WP_204941926.1">
    <property type="nucleotide sequence ID" value="NZ_JAFBBP010000001.1"/>
</dbReference>
<gene>
    <name evidence="2" type="ORF">JOD64_001945</name>
</gene>
<dbReference type="EMBL" id="JAFBBP010000001">
    <property type="protein sequence ID" value="MBM7490723.1"/>
    <property type="molecule type" value="Genomic_DNA"/>
</dbReference>
<evidence type="ECO:0000313" key="2">
    <source>
        <dbReference type="EMBL" id="MBM7490723.1"/>
    </source>
</evidence>
<organism evidence="2 3">
    <name type="scientific">Micromonospora luteifusca</name>
    <dbReference type="NCBI Taxonomy" id="709860"/>
    <lineage>
        <taxon>Bacteria</taxon>
        <taxon>Bacillati</taxon>
        <taxon>Actinomycetota</taxon>
        <taxon>Actinomycetes</taxon>
        <taxon>Micromonosporales</taxon>
        <taxon>Micromonosporaceae</taxon>
        <taxon>Micromonospora</taxon>
    </lineage>
</organism>
<evidence type="ECO:0000256" key="1">
    <source>
        <dbReference type="SAM" id="Phobius"/>
    </source>
</evidence>
<sequence>MAGEAGSGALRELILVVAVALAGLLLAMAAAFAPWHATSAGNAPASLVELHSPGDPSSGPVVVHVG</sequence>